<dbReference type="Pfam" id="PF04542">
    <property type="entry name" value="Sigma70_r2"/>
    <property type="match status" value="1"/>
</dbReference>
<keyword evidence="2" id="KW-0805">Transcription regulation</keyword>
<evidence type="ECO:0000313" key="8">
    <source>
        <dbReference type="EMBL" id="MFD0629456.1"/>
    </source>
</evidence>
<gene>
    <name evidence="8" type="ORF">ACFQ2K_49460</name>
</gene>
<name>A0ABW2X6K2_9ACTN</name>
<dbReference type="CDD" id="cd06171">
    <property type="entry name" value="Sigma70_r4"/>
    <property type="match status" value="1"/>
</dbReference>
<comment type="caution">
    <text evidence="8">The sequence shown here is derived from an EMBL/GenBank/DDBJ whole genome shotgun (WGS) entry which is preliminary data.</text>
</comment>
<evidence type="ECO:0000256" key="1">
    <source>
        <dbReference type="ARBA" id="ARBA00010641"/>
    </source>
</evidence>
<dbReference type="Gene3D" id="1.10.10.10">
    <property type="entry name" value="Winged helix-like DNA-binding domain superfamily/Winged helix DNA-binding domain"/>
    <property type="match status" value="1"/>
</dbReference>
<dbReference type="InterPro" id="IPR013325">
    <property type="entry name" value="RNA_pol_sigma_r2"/>
</dbReference>
<dbReference type="InterPro" id="IPR014284">
    <property type="entry name" value="RNA_pol_sigma-70_dom"/>
</dbReference>
<dbReference type="InterPro" id="IPR007627">
    <property type="entry name" value="RNA_pol_sigma70_r2"/>
</dbReference>
<dbReference type="InterPro" id="IPR013249">
    <property type="entry name" value="RNA_pol_sigma70_r4_t2"/>
</dbReference>
<feature type="compositionally biased region" description="Basic and acidic residues" evidence="5">
    <location>
        <begin position="190"/>
        <end position="210"/>
    </location>
</feature>
<evidence type="ECO:0000259" key="6">
    <source>
        <dbReference type="Pfam" id="PF04542"/>
    </source>
</evidence>
<comment type="similarity">
    <text evidence="1">Belongs to the sigma-70 factor family. ECF subfamily.</text>
</comment>
<sequence length="210" mass="22620">MADHTWPGATLVGAAQRGDVEALTALVYGSYPHVHRFAHTLCATPQDAEDAAQEALIILYRKIGMLRASGALASWMFRIVRNECLRRTRALLRRGPADEPGGLGASGRFDAFDSFGAFDAFGGTARSAEEDVLLRLEAERVAAAVAALPEDQRQVLVMRDVQGLPGRTVADRLGLSTAAMKSRLHRARSAVREALRDDPAAGTRGTHDDT</sequence>
<evidence type="ECO:0000256" key="3">
    <source>
        <dbReference type="ARBA" id="ARBA00023082"/>
    </source>
</evidence>
<dbReference type="InterPro" id="IPR039425">
    <property type="entry name" value="RNA_pol_sigma-70-like"/>
</dbReference>
<feature type="domain" description="RNA polymerase sigma factor 70 region 4 type 2" evidence="7">
    <location>
        <begin position="139"/>
        <end position="190"/>
    </location>
</feature>
<evidence type="ECO:0000313" key="9">
    <source>
        <dbReference type="Proteomes" id="UP001596915"/>
    </source>
</evidence>
<keyword evidence="4" id="KW-0804">Transcription</keyword>
<evidence type="ECO:0000259" key="7">
    <source>
        <dbReference type="Pfam" id="PF08281"/>
    </source>
</evidence>
<evidence type="ECO:0000256" key="4">
    <source>
        <dbReference type="ARBA" id="ARBA00023163"/>
    </source>
</evidence>
<feature type="region of interest" description="Disordered" evidence="5">
    <location>
        <begin position="188"/>
        <end position="210"/>
    </location>
</feature>
<evidence type="ECO:0000256" key="2">
    <source>
        <dbReference type="ARBA" id="ARBA00023015"/>
    </source>
</evidence>
<keyword evidence="3" id="KW-0731">Sigma factor</keyword>
<dbReference type="PANTHER" id="PTHR43133:SF51">
    <property type="entry name" value="RNA POLYMERASE SIGMA FACTOR"/>
    <property type="match status" value="1"/>
</dbReference>
<organism evidence="8 9">
    <name type="scientific">Streptomyces sanglieri</name>
    <dbReference type="NCBI Taxonomy" id="193460"/>
    <lineage>
        <taxon>Bacteria</taxon>
        <taxon>Bacillati</taxon>
        <taxon>Actinomycetota</taxon>
        <taxon>Actinomycetes</taxon>
        <taxon>Kitasatosporales</taxon>
        <taxon>Streptomycetaceae</taxon>
        <taxon>Streptomyces</taxon>
    </lineage>
</organism>
<dbReference type="SUPFAM" id="SSF88946">
    <property type="entry name" value="Sigma2 domain of RNA polymerase sigma factors"/>
    <property type="match status" value="1"/>
</dbReference>
<dbReference type="InterPro" id="IPR036388">
    <property type="entry name" value="WH-like_DNA-bd_sf"/>
</dbReference>
<reference evidence="9" key="1">
    <citation type="journal article" date="2019" name="Int. J. Syst. Evol. Microbiol.">
        <title>The Global Catalogue of Microorganisms (GCM) 10K type strain sequencing project: providing services to taxonomists for standard genome sequencing and annotation.</title>
        <authorList>
            <consortium name="The Broad Institute Genomics Platform"/>
            <consortium name="The Broad Institute Genome Sequencing Center for Infectious Disease"/>
            <person name="Wu L."/>
            <person name="Ma J."/>
        </authorList>
    </citation>
    <scope>NUCLEOTIDE SEQUENCE [LARGE SCALE GENOMIC DNA]</scope>
    <source>
        <strain evidence="9">JCM 12607</strain>
    </source>
</reference>
<dbReference type="InterPro" id="IPR013324">
    <property type="entry name" value="RNA_pol_sigma_r3/r4-like"/>
</dbReference>
<accession>A0ABW2X6K2</accession>
<dbReference type="EMBL" id="JBHTGL010000008">
    <property type="protein sequence ID" value="MFD0629456.1"/>
    <property type="molecule type" value="Genomic_DNA"/>
</dbReference>
<proteinExistence type="inferred from homology"/>
<evidence type="ECO:0000256" key="5">
    <source>
        <dbReference type="SAM" id="MobiDB-lite"/>
    </source>
</evidence>
<keyword evidence="9" id="KW-1185">Reference proteome</keyword>
<dbReference type="NCBIfam" id="TIGR02937">
    <property type="entry name" value="sigma70-ECF"/>
    <property type="match status" value="1"/>
</dbReference>
<dbReference type="SUPFAM" id="SSF88659">
    <property type="entry name" value="Sigma3 and sigma4 domains of RNA polymerase sigma factors"/>
    <property type="match status" value="1"/>
</dbReference>
<dbReference type="PANTHER" id="PTHR43133">
    <property type="entry name" value="RNA POLYMERASE ECF-TYPE SIGMA FACTO"/>
    <property type="match status" value="1"/>
</dbReference>
<dbReference type="Proteomes" id="UP001596915">
    <property type="component" value="Unassembled WGS sequence"/>
</dbReference>
<dbReference type="Pfam" id="PF08281">
    <property type="entry name" value="Sigma70_r4_2"/>
    <property type="match status" value="1"/>
</dbReference>
<feature type="domain" description="RNA polymerase sigma-70 region 2" evidence="6">
    <location>
        <begin position="31"/>
        <end position="90"/>
    </location>
</feature>
<protein>
    <submittedName>
        <fullName evidence="8">RNA polymerase sigma factor</fullName>
    </submittedName>
</protein>
<dbReference type="Gene3D" id="1.10.1740.10">
    <property type="match status" value="1"/>
</dbReference>